<accession>A0ACC2L876</accession>
<proteinExistence type="predicted"/>
<evidence type="ECO:0000313" key="2">
    <source>
        <dbReference type="Proteomes" id="UP001234297"/>
    </source>
</evidence>
<reference evidence="1 2" key="1">
    <citation type="journal article" date="2022" name="Hortic Res">
        <title>A haplotype resolved chromosomal level avocado genome allows analysis of novel avocado genes.</title>
        <authorList>
            <person name="Nath O."/>
            <person name="Fletcher S.J."/>
            <person name="Hayward A."/>
            <person name="Shaw L.M."/>
            <person name="Masouleh A.K."/>
            <person name="Furtado A."/>
            <person name="Henry R.J."/>
            <person name="Mitter N."/>
        </authorList>
    </citation>
    <scope>NUCLEOTIDE SEQUENCE [LARGE SCALE GENOMIC DNA]</scope>
    <source>
        <strain evidence="2">cv. Hass</strain>
    </source>
</reference>
<name>A0ACC2L876_PERAE</name>
<dbReference type="Proteomes" id="UP001234297">
    <property type="component" value="Chromosome 7"/>
</dbReference>
<comment type="caution">
    <text evidence="1">The sequence shown here is derived from an EMBL/GenBank/DDBJ whole genome shotgun (WGS) entry which is preliminary data.</text>
</comment>
<evidence type="ECO:0000313" key="1">
    <source>
        <dbReference type="EMBL" id="KAJ8629249.1"/>
    </source>
</evidence>
<organism evidence="1 2">
    <name type="scientific">Persea americana</name>
    <name type="common">Avocado</name>
    <dbReference type="NCBI Taxonomy" id="3435"/>
    <lineage>
        <taxon>Eukaryota</taxon>
        <taxon>Viridiplantae</taxon>
        <taxon>Streptophyta</taxon>
        <taxon>Embryophyta</taxon>
        <taxon>Tracheophyta</taxon>
        <taxon>Spermatophyta</taxon>
        <taxon>Magnoliopsida</taxon>
        <taxon>Magnoliidae</taxon>
        <taxon>Laurales</taxon>
        <taxon>Lauraceae</taxon>
        <taxon>Persea</taxon>
    </lineage>
</organism>
<keyword evidence="2" id="KW-1185">Reference proteome</keyword>
<protein>
    <submittedName>
        <fullName evidence="1">Uncharacterized protein</fullName>
    </submittedName>
</protein>
<gene>
    <name evidence="1" type="ORF">MRB53_022572</name>
</gene>
<sequence>MAFFTVVVNQLSGSLPPDLGVILPNLIGFYVGGNRFTGPIPISLYNASRLEELELSSIQFSGSIPMKLGRLGGLRLLNLKNNILGSGEAEDMGSLSSLANCSLLQILSVTINQLTGALPGSTANLSSNLLHLYLGENQLFRSIPSGIDNLHNLTALTMDSIFMIGRIPEGIGKLSKLQLLHLHKNNFLGEFPSFIGNNTQLFSLFLGENNLE</sequence>
<dbReference type="EMBL" id="CM056815">
    <property type="protein sequence ID" value="KAJ8629249.1"/>
    <property type="molecule type" value="Genomic_DNA"/>
</dbReference>